<proteinExistence type="predicted"/>
<dbReference type="SUPFAM" id="SSF74924">
    <property type="entry name" value="Cap-Gly domain"/>
    <property type="match status" value="1"/>
</dbReference>
<sequence>MPLFGLKNARKKLSSPSLSSLGLRKTQSTGNIEDSIIIVKRQHHTPSKENTATVSILRTSMSSTTSDQKRPPTPPSQSDIVLATVLENDDDDDEDDQMLATKLRDITACDMDLLLSLETQARMDVQEEKERKLQEINSTITTKRPSRLKFDIPVTPPRSRSPDSKNFHAIRQRRWSLPEDATQQQQKQQPQTDVVTKKKGSNNRLPRWSRLIKQQQQEEAKNNQLIYSNNNNNNNNNSGSGSEDDCSTSDNNSDLQTDIIIGSKVKLFKRPLPIIGTVKYIGKVHFDTGEWLGIELDSRVGNTDGKIDDKRYFQTNLHCGIFVKKEDTIKV</sequence>
<comment type="caution">
    <text evidence="3">The sequence shown here is derived from an EMBL/GenBank/DDBJ whole genome shotgun (WGS) entry which is preliminary data.</text>
</comment>
<keyword evidence="4" id="KW-1185">Reference proteome</keyword>
<dbReference type="SMART" id="SM01052">
    <property type="entry name" value="CAP_GLY"/>
    <property type="match status" value="1"/>
</dbReference>
<dbReference type="PROSITE" id="PS50245">
    <property type="entry name" value="CAP_GLY_2"/>
    <property type="match status" value="1"/>
</dbReference>
<evidence type="ECO:0000313" key="3">
    <source>
        <dbReference type="EMBL" id="KAG2207854.1"/>
    </source>
</evidence>
<evidence type="ECO:0000256" key="1">
    <source>
        <dbReference type="SAM" id="MobiDB-lite"/>
    </source>
</evidence>
<dbReference type="EMBL" id="JAEPRC010000120">
    <property type="protein sequence ID" value="KAG2207854.1"/>
    <property type="molecule type" value="Genomic_DNA"/>
</dbReference>
<feature type="region of interest" description="Disordered" evidence="1">
    <location>
        <begin position="60"/>
        <end position="79"/>
    </location>
</feature>
<feature type="compositionally biased region" description="Basic and acidic residues" evidence="1">
    <location>
        <begin position="125"/>
        <end position="134"/>
    </location>
</feature>
<feature type="compositionally biased region" description="Low complexity" evidence="1">
    <location>
        <begin position="222"/>
        <end position="241"/>
    </location>
</feature>
<accession>A0A8H7RAQ7</accession>
<feature type="region of interest" description="Disordered" evidence="1">
    <location>
        <begin position="125"/>
        <end position="251"/>
    </location>
</feature>
<dbReference type="InterPro" id="IPR000938">
    <property type="entry name" value="CAP-Gly_domain"/>
</dbReference>
<feature type="region of interest" description="Disordered" evidence="1">
    <location>
        <begin position="1"/>
        <end position="26"/>
    </location>
</feature>
<evidence type="ECO:0000259" key="2">
    <source>
        <dbReference type="PROSITE" id="PS50245"/>
    </source>
</evidence>
<dbReference type="AlphaFoldDB" id="A0A8H7RAQ7"/>
<organism evidence="3 4">
    <name type="scientific">Mucor plumbeus</name>
    <dbReference type="NCBI Taxonomy" id="97098"/>
    <lineage>
        <taxon>Eukaryota</taxon>
        <taxon>Fungi</taxon>
        <taxon>Fungi incertae sedis</taxon>
        <taxon>Mucoromycota</taxon>
        <taxon>Mucoromycotina</taxon>
        <taxon>Mucoromycetes</taxon>
        <taxon>Mucorales</taxon>
        <taxon>Mucorineae</taxon>
        <taxon>Mucoraceae</taxon>
        <taxon>Mucor</taxon>
    </lineage>
</organism>
<dbReference type="OrthoDB" id="2130750at2759"/>
<dbReference type="Pfam" id="PF01302">
    <property type="entry name" value="CAP_GLY"/>
    <property type="match status" value="1"/>
</dbReference>
<dbReference type="InterPro" id="IPR036859">
    <property type="entry name" value="CAP-Gly_dom_sf"/>
</dbReference>
<reference evidence="3" key="1">
    <citation type="submission" date="2020-12" db="EMBL/GenBank/DDBJ databases">
        <title>Metabolic potential, ecology and presence of endohyphal bacteria is reflected in genomic diversity of Mucoromycotina.</title>
        <authorList>
            <person name="Muszewska A."/>
            <person name="Okrasinska A."/>
            <person name="Steczkiewicz K."/>
            <person name="Drgas O."/>
            <person name="Orlowska M."/>
            <person name="Perlinska-Lenart U."/>
            <person name="Aleksandrzak-Piekarczyk T."/>
            <person name="Szatraj K."/>
            <person name="Zielenkiewicz U."/>
            <person name="Pilsyk S."/>
            <person name="Malc E."/>
            <person name="Mieczkowski P."/>
            <person name="Kruszewska J.S."/>
            <person name="Biernat P."/>
            <person name="Pawlowska J."/>
        </authorList>
    </citation>
    <scope>NUCLEOTIDE SEQUENCE</scope>
    <source>
        <strain evidence="3">CBS 226.32</strain>
    </source>
</reference>
<feature type="domain" description="CAP-Gly" evidence="2">
    <location>
        <begin position="282"/>
        <end position="324"/>
    </location>
</feature>
<dbReference type="PANTHER" id="PTHR18916">
    <property type="entry name" value="DYNACTIN 1-RELATED MICROTUBULE-BINDING"/>
    <property type="match status" value="1"/>
</dbReference>
<gene>
    <name evidence="3" type="ORF">INT46_005975</name>
</gene>
<dbReference type="Gene3D" id="2.30.30.190">
    <property type="entry name" value="CAP Gly-rich-like domain"/>
    <property type="match status" value="1"/>
</dbReference>
<protein>
    <recommendedName>
        <fullName evidence="2">CAP-Gly domain-containing protein</fullName>
    </recommendedName>
</protein>
<feature type="compositionally biased region" description="Low complexity" evidence="1">
    <location>
        <begin position="14"/>
        <end position="23"/>
    </location>
</feature>
<dbReference type="Proteomes" id="UP000650833">
    <property type="component" value="Unassembled WGS sequence"/>
</dbReference>
<name>A0A8H7RAQ7_9FUNG</name>
<feature type="compositionally biased region" description="Low complexity" evidence="1">
    <location>
        <begin position="182"/>
        <end position="194"/>
    </location>
</feature>
<evidence type="ECO:0000313" key="4">
    <source>
        <dbReference type="Proteomes" id="UP000650833"/>
    </source>
</evidence>